<dbReference type="InterPro" id="IPR007165">
    <property type="entry name" value="Phage_holin_4_2"/>
</dbReference>
<keyword evidence="1" id="KW-0812">Transmembrane</keyword>
<evidence type="ECO:0000313" key="2">
    <source>
        <dbReference type="EMBL" id="OGK64657.1"/>
    </source>
</evidence>
<dbReference type="AlphaFoldDB" id="A0A1F7K9V6"/>
<name>A0A1F7K9V6_9BACT</name>
<evidence type="ECO:0008006" key="4">
    <source>
        <dbReference type="Google" id="ProtNLM"/>
    </source>
</evidence>
<keyword evidence="1" id="KW-1133">Transmembrane helix</keyword>
<gene>
    <name evidence="2" type="ORF">A2209_03655</name>
</gene>
<protein>
    <recommendedName>
        <fullName evidence="4">Phage holin family protein</fullName>
    </recommendedName>
</protein>
<organism evidence="2 3">
    <name type="scientific">Candidatus Roizmanbacteria bacterium RIFOXYA1_FULL_41_12</name>
    <dbReference type="NCBI Taxonomy" id="1802082"/>
    <lineage>
        <taxon>Bacteria</taxon>
        <taxon>Candidatus Roizmaniibacteriota</taxon>
    </lineage>
</organism>
<dbReference type="EMBL" id="MGBG01000018">
    <property type="protein sequence ID" value="OGK64657.1"/>
    <property type="molecule type" value="Genomic_DNA"/>
</dbReference>
<feature type="transmembrane region" description="Helical" evidence="1">
    <location>
        <begin position="55"/>
        <end position="80"/>
    </location>
</feature>
<evidence type="ECO:0000256" key="1">
    <source>
        <dbReference type="SAM" id="Phobius"/>
    </source>
</evidence>
<dbReference type="PANTHER" id="PTHR37309:SF1">
    <property type="entry name" value="SLR0284 PROTEIN"/>
    <property type="match status" value="1"/>
</dbReference>
<evidence type="ECO:0000313" key="3">
    <source>
        <dbReference type="Proteomes" id="UP000178450"/>
    </source>
</evidence>
<dbReference type="PANTHER" id="PTHR37309">
    <property type="entry name" value="SLR0284 PROTEIN"/>
    <property type="match status" value="1"/>
</dbReference>
<accession>A0A1F7K9V6</accession>
<dbReference type="Proteomes" id="UP000178450">
    <property type="component" value="Unassembled WGS sequence"/>
</dbReference>
<feature type="transmembrane region" description="Helical" evidence="1">
    <location>
        <begin position="7"/>
        <end position="25"/>
    </location>
</feature>
<feature type="transmembrane region" description="Helical" evidence="1">
    <location>
        <begin position="31"/>
        <end position="48"/>
    </location>
</feature>
<feature type="transmembrane region" description="Helical" evidence="1">
    <location>
        <begin position="114"/>
        <end position="134"/>
    </location>
</feature>
<keyword evidence="1" id="KW-0472">Membrane</keyword>
<proteinExistence type="predicted"/>
<reference evidence="2 3" key="1">
    <citation type="journal article" date="2016" name="Nat. Commun.">
        <title>Thousands of microbial genomes shed light on interconnected biogeochemical processes in an aquifer system.</title>
        <authorList>
            <person name="Anantharaman K."/>
            <person name="Brown C.T."/>
            <person name="Hug L.A."/>
            <person name="Sharon I."/>
            <person name="Castelle C.J."/>
            <person name="Probst A.J."/>
            <person name="Thomas B.C."/>
            <person name="Singh A."/>
            <person name="Wilkins M.J."/>
            <person name="Karaoz U."/>
            <person name="Brodie E.L."/>
            <person name="Williams K.H."/>
            <person name="Hubbard S.S."/>
            <person name="Banfield J.F."/>
        </authorList>
    </citation>
    <scope>NUCLEOTIDE SEQUENCE [LARGE SCALE GENOMIC DNA]</scope>
</reference>
<sequence length="135" mass="15280">MKKIIRSLVFYTLAIYLVSELIPGFKINTDLRGLIISGLCLALLFNFVNPVLKFLFLPINLITLGLFSFVSQVITFYLFLKILPDYFNIRPWDFPGYDLSGLGIHFNPFTVSPFLTIILSTGLISIIVSVLLMLV</sequence>
<dbReference type="Pfam" id="PF04020">
    <property type="entry name" value="Phage_holin_4_2"/>
    <property type="match status" value="1"/>
</dbReference>
<comment type="caution">
    <text evidence="2">The sequence shown here is derived from an EMBL/GenBank/DDBJ whole genome shotgun (WGS) entry which is preliminary data.</text>
</comment>